<dbReference type="PROSITE" id="PS00082">
    <property type="entry name" value="EXTRADIOL_DIOXYGENAS"/>
    <property type="match status" value="1"/>
</dbReference>
<keyword evidence="1" id="KW-0479">Metal-binding</keyword>
<dbReference type="Proteomes" id="UP000295110">
    <property type="component" value="Unassembled WGS sequence"/>
</dbReference>
<dbReference type="GO" id="GO:0008198">
    <property type="term" value="F:ferrous iron binding"/>
    <property type="evidence" value="ECO:0007669"/>
    <property type="project" value="InterPro"/>
</dbReference>
<dbReference type="AlphaFoldDB" id="A0A4R3V287"/>
<evidence type="ECO:0000256" key="1">
    <source>
        <dbReference type="ARBA" id="ARBA00022723"/>
    </source>
</evidence>
<dbReference type="OrthoDB" id="9795618at2"/>
<dbReference type="EMBL" id="SMBU01000009">
    <property type="protein sequence ID" value="TCU98906.1"/>
    <property type="molecule type" value="Genomic_DNA"/>
</dbReference>
<evidence type="ECO:0000313" key="3">
    <source>
        <dbReference type="Proteomes" id="UP000295110"/>
    </source>
</evidence>
<gene>
    <name evidence="2" type="ORF">EV671_1009182</name>
</gene>
<evidence type="ECO:0008006" key="4">
    <source>
        <dbReference type="Google" id="ProtNLM"/>
    </source>
</evidence>
<comment type="caution">
    <text evidence="2">The sequence shown here is derived from an EMBL/GenBank/DDBJ whole genome shotgun (WGS) entry which is preliminary data.</text>
</comment>
<accession>A0A4R3V287</accession>
<name>A0A4R3V287_ROSSA</name>
<reference evidence="2 3" key="1">
    <citation type="submission" date="2019-03" db="EMBL/GenBank/DDBJ databases">
        <title>Genomic Encyclopedia of Type Strains, Phase IV (KMG-IV): sequencing the most valuable type-strain genomes for metagenomic binning, comparative biology and taxonomic classification.</title>
        <authorList>
            <person name="Goeker M."/>
        </authorList>
    </citation>
    <scope>NUCLEOTIDE SEQUENCE [LARGE SCALE GENOMIC DNA]</scope>
    <source>
        <strain evidence="2 3">DSM 654</strain>
    </source>
</reference>
<dbReference type="Gene3D" id="3.10.180.10">
    <property type="entry name" value="2,3-Dihydroxybiphenyl 1,2-Dioxygenase, domain 1"/>
    <property type="match status" value="1"/>
</dbReference>
<keyword evidence="3" id="KW-1185">Reference proteome</keyword>
<evidence type="ECO:0000313" key="2">
    <source>
        <dbReference type="EMBL" id="TCU98906.1"/>
    </source>
</evidence>
<dbReference type="InterPro" id="IPR029068">
    <property type="entry name" value="Glyas_Bleomycin-R_OHBP_Dase"/>
</dbReference>
<dbReference type="RefSeq" id="WP_132571236.1">
    <property type="nucleotide sequence ID" value="NZ_CBCSGL010000039.1"/>
</dbReference>
<protein>
    <recommendedName>
        <fullName evidence="4">Glyoxalase/bleomycin resistance protein/dioxygenase superfamily protein</fullName>
    </recommendedName>
</protein>
<dbReference type="GO" id="GO:0003824">
    <property type="term" value="F:catalytic activity"/>
    <property type="evidence" value="ECO:0007669"/>
    <property type="project" value="InterPro"/>
</dbReference>
<dbReference type="InterPro" id="IPR000486">
    <property type="entry name" value="Xdiol_ring_cleave_dOase_1/2"/>
</dbReference>
<dbReference type="SUPFAM" id="SSF54593">
    <property type="entry name" value="Glyoxalase/Bleomycin resistance protein/Dihydroxybiphenyl dioxygenase"/>
    <property type="match status" value="1"/>
</dbReference>
<sequence length="89" mass="10117">MNPTNHGGAWSVYFLDPEGNRIELFAQTPWYVPPMSIPLDMSLSDDAIYELTLAMVESTPGHMLRSDWHARTRQRMLAEGTLEQRTVAP</sequence>
<proteinExistence type="predicted"/>
<organism evidence="2 3">
    <name type="scientific">Roseateles saccharophilus</name>
    <name type="common">Pseudomonas saccharophila</name>
    <dbReference type="NCBI Taxonomy" id="304"/>
    <lineage>
        <taxon>Bacteria</taxon>
        <taxon>Pseudomonadati</taxon>
        <taxon>Pseudomonadota</taxon>
        <taxon>Betaproteobacteria</taxon>
        <taxon>Burkholderiales</taxon>
        <taxon>Sphaerotilaceae</taxon>
        <taxon>Roseateles</taxon>
    </lineage>
</organism>